<keyword evidence="2 6" id="KW-0732">Signal</keyword>
<evidence type="ECO:0000256" key="5">
    <source>
        <dbReference type="ARBA" id="ARBA00023180"/>
    </source>
</evidence>
<organism evidence="8 9">
    <name type="scientific">Petrolisthes manimaculis</name>
    <dbReference type="NCBI Taxonomy" id="1843537"/>
    <lineage>
        <taxon>Eukaryota</taxon>
        <taxon>Metazoa</taxon>
        <taxon>Ecdysozoa</taxon>
        <taxon>Arthropoda</taxon>
        <taxon>Crustacea</taxon>
        <taxon>Multicrustacea</taxon>
        <taxon>Malacostraca</taxon>
        <taxon>Eumalacostraca</taxon>
        <taxon>Eucarida</taxon>
        <taxon>Decapoda</taxon>
        <taxon>Pleocyemata</taxon>
        <taxon>Anomura</taxon>
        <taxon>Galatheoidea</taxon>
        <taxon>Porcellanidae</taxon>
        <taxon>Petrolisthes</taxon>
    </lineage>
</organism>
<dbReference type="PROSITE" id="PS50940">
    <property type="entry name" value="CHIT_BIND_II"/>
    <property type="match status" value="3"/>
</dbReference>
<dbReference type="PANTHER" id="PTHR23301:SF107">
    <property type="entry name" value="LD20793P"/>
    <property type="match status" value="1"/>
</dbReference>
<dbReference type="SMART" id="SM00494">
    <property type="entry name" value="ChtBD2"/>
    <property type="match status" value="3"/>
</dbReference>
<dbReference type="GO" id="GO:0005576">
    <property type="term" value="C:extracellular region"/>
    <property type="evidence" value="ECO:0007669"/>
    <property type="project" value="InterPro"/>
</dbReference>
<dbReference type="InterPro" id="IPR036508">
    <property type="entry name" value="Chitin-bd_dom_sf"/>
</dbReference>
<feature type="domain" description="Chitin-binding type-2" evidence="7">
    <location>
        <begin position="85"/>
        <end position="145"/>
    </location>
</feature>
<proteinExistence type="predicted"/>
<reference evidence="8" key="1">
    <citation type="submission" date="2023-11" db="EMBL/GenBank/DDBJ databases">
        <title>Genome assemblies of two species of porcelain crab, Petrolisthes cinctipes and Petrolisthes manimaculis (Anomura: Porcellanidae).</title>
        <authorList>
            <person name="Angst P."/>
        </authorList>
    </citation>
    <scope>NUCLEOTIDE SEQUENCE</scope>
    <source>
        <strain evidence="8">PB745_02</strain>
        <tissue evidence="8">Gill</tissue>
    </source>
</reference>
<keyword evidence="3" id="KW-0677">Repeat</keyword>
<accession>A0AAE1TV61</accession>
<dbReference type="GO" id="GO:0008061">
    <property type="term" value="F:chitin binding"/>
    <property type="evidence" value="ECO:0007669"/>
    <property type="project" value="UniProtKB-KW"/>
</dbReference>
<gene>
    <name evidence="8" type="ORF">Pmani_031150</name>
</gene>
<dbReference type="Pfam" id="PF01607">
    <property type="entry name" value="CBM_14"/>
    <property type="match status" value="3"/>
</dbReference>
<evidence type="ECO:0000256" key="4">
    <source>
        <dbReference type="ARBA" id="ARBA00023157"/>
    </source>
</evidence>
<dbReference type="EMBL" id="JAWZYT010003879">
    <property type="protein sequence ID" value="KAK4296344.1"/>
    <property type="molecule type" value="Genomic_DNA"/>
</dbReference>
<dbReference type="PANTHER" id="PTHR23301">
    <property type="entry name" value="CHITIN BINDING PERITROPHIN-A"/>
    <property type="match status" value="1"/>
</dbReference>
<feature type="signal peptide" evidence="6">
    <location>
        <begin position="1"/>
        <end position="15"/>
    </location>
</feature>
<dbReference type="AlphaFoldDB" id="A0AAE1TV61"/>
<keyword evidence="1" id="KW-0147">Chitin-binding</keyword>
<keyword evidence="5" id="KW-0325">Glycoprotein</keyword>
<feature type="domain" description="Chitin-binding type-2" evidence="7">
    <location>
        <begin position="153"/>
        <end position="221"/>
    </location>
</feature>
<dbReference type="SUPFAM" id="SSF57625">
    <property type="entry name" value="Invertebrate chitin-binding proteins"/>
    <property type="match status" value="3"/>
</dbReference>
<keyword evidence="9" id="KW-1185">Reference proteome</keyword>
<dbReference type="Gene3D" id="2.170.140.10">
    <property type="entry name" value="Chitin binding domain"/>
    <property type="match status" value="3"/>
</dbReference>
<protein>
    <recommendedName>
        <fullName evidence="7">Chitin-binding type-2 domain-containing protein</fullName>
    </recommendedName>
</protein>
<feature type="domain" description="Chitin-binding type-2" evidence="7">
    <location>
        <begin position="16"/>
        <end position="74"/>
    </location>
</feature>
<evidence type="ECO:0000259" key="7">
    <source>
        <dbReference type="PROSITE" id="PS50940"/>
    </source>
</evidence>
<dbReference type="InterPro" id="IPR051940">
    <property type="entry name" value="Chitin_bind-dev_reg"/>
</dbReference>
<feature type="chain" id="PRO_5042120204" description="Chitin-binding type-2 domain-containing protein" evidence="6">
    <location>
        <begin position="16"/>
        <end position="228"/>
    </location>
</feature>
<name>A0AAE1TV61_9EUCA</name>
<dbReference type="InterPro" id="IPR002557">
    <property type="entry name" value="Chitin-bd_dom"/>
</dbReference>
<comment type="caution">
    <text evidence="8">The sequence shown here is derived from an EMBL/GenBank/DDBJ whole genome shotgun (WGS) entry which is preliminary data.</text>
</comment>
<evidence type="ECO:0000256" key="1">
    <source>
        <dbReference type="ARBA" id="ARBA00022669"/>
    </source>
</evidence>
<sequence>MQRLLALLFLGAASAQFNCPDDGFYRDPNQCDKYYDCYRGEVKEKMCPDGLVFDDTQPPKVEQCNYPFIVQCPDGALLQPALPSGIECPRQNGYFEHEDPSNCREYYECTTGLPVLRECARGLVFDEFTGTCQWQSAGFRSGCVDRVHVLADGFSCPNSTQIHTNGQELDHKRYVNPNDCRFFYVCQDGKDPREVGCPQGTVFNGEKLICDAPENVLECANYYPADFN</sequence>
<evidence type="ECO:0000256" key="2">
    <source>
        <dbReference type="ARBA" id="ARBA00022729"/>
    </source>
</evidence>
<evidence type="ECO:0000256" key="3">
    <source>
        <dbReference type="ARBA" id="ARBA00022737"/>
    </source>
</evidence>
<evidence type="ECO:0000256" key="6">
    <source>
        <dbReference type="SAM" id="SignalP"/>
    </source>
</evidence>
<dbReference type="Proteomes" id="UP001292094">
    <property type="component" value="Unassembled WGS sequence"/>
</dbReference>
<keyword evidence="4" id="KW-1015">Disulfide bond</keyword>
<evidence type="ECO:0000313" key="9">
    <source>
        <dbReference type="Proteomes" id="UP001292094"/>
    </source>
</evidence>
<evidence type="ECO:0000313" key="8">
    <source>
        <dbReference type="EMBL" id="KAK4296344.1"/>
    </source>
</evidence>